<comment type="caution">
    <text evidence="9">The sequence shown here is derived from an EMBL/GenBank/DDBJ whole genome shotgun (WGS) entry which is preliminary data.</text>
</comment>
<keyword evidence="10" id="KW-1185">Reference proteome</keyword>
<dbReference type="InterPro" id="IPR038763">
    <property type="entry name" value="DHH_sf"/>
</dbReference>
<evidence type="ECO:0000256" key="5">
    <source>
        <dbReference type="ARBA" id="ARBA00023211"/>
    </source>
</evidence>
<evidence type="ECO:0000256" key="3">
    <source>
        <dbReference type="ARBA" id="ARBA00022723"/>
    </source>
</evidence>
<dbReference type="InterPro" id="IPR038222">
    <property type="entry name" value="DHHA2_dom_sf"/>
</dbReference>
<dbReference type="Gene3D" id="3.10.310.20">
    <property type="entry name" value="DHHA2 domain"/>
    <property type="match status" value="1"/>
</dbReference>
<dbReference type="PANTHER" id="PTHR12112:SF22">
    <property type="entry name" value="MANGANESE-DEPENDENT INORGANIC PYROPHOSPHATASE-RELATED"/>
    <property type="match status" value="1"/>
</dbReference>
<dbReference type="PANTHER" id="PTHR12112">
    <property type="entry name" value="BNIP - RELATED"/>
    <property type="match status" value="1"/>
</dbReference>
<dbReference type="EMBL" id="JABXWT010000001">
    <property type="protein sequence ID" value="NVO54372.1"/>
    <property type="molecule type" value="Genomic_DNA"/>
</dbReference>
<dbReference type="Proteomes" id="UP000630805">
    <property type="component" value="Unassembled WGS sequence"/>
</dbReference>
<feature type="domain" description="DHHA2" evidence="8">
    <location>
        <begin position="181"/>
        <end position="304"/>
    </location>
</feature>
<evidence type="ECO:0000256" key="6">
    <source>
        <dbReference type="ARBA" id="ARBA00032535"/>
    </source>
</evidence>
<protein>
    <recommendedName>
        <fullName evidence="2">inorganic diphosphatase</fullName>
        <ecNumber evidence="2">3.6.1.1</ecNumber>
    </recommendedName>
    <alternativeName>
        <fullName evidence="6">Pyrophosphate phospho-hydrolase</fullName>
    </alternativeName>
</protein>
<evidence type="ECO:0000256" key="4">
    <source>
        <dbReference type="ARBA" id="ARBA00022801"/>
    </source>
</evidence>
<name>A0ABX2PJS9_9RHOB</name>
<keyword evidence="5" id="KW-0464">Manganese</keyword>
<keyword evidence="3" id="KW-0479">Metal-binding</keyword>
<dbReference type="RefSeq" id="WP_176861368.1">
    <property type="nucleotide sequence ID" value="NZ_JABXWT010000001.1"/>
</dbReference>
<dbReference type="InterPro" id="IPR004097">
    <property type="entry name" value="DHHA2"/>
</dbReference>
<evidence type="ECO:0000256" key="7">
    <source>
        <dbReference type="ARBA" id="ARBA00047820"/>
    </source>
</evidence>
<organism evidence="9 10">
    <name type="scientific">Ruegeria haliotis</name>
    <dbReference type="NCBI Taxonomy" id="2747601"/>
    <lineage>
        <taxon>Bacteria</taxon>
        <taxon>Pseudomonadati</taxon>
        <taxon>Pseudomonadota</taxon>
        <taxon>Alphaproteobacteria</taxon>
        <taxon>Rhodobacterales</taxon>
        <taxon>Roseobacteraceae</taxon>
        <taxon>Ruegeria</taxon>
    </lineage>
</organism>
<dbReference type="EC" id="3.6.1.1" evidence="2"/>
<comment type="cofactor">
    <cofactor evidence="1">
        <name>Mn(2+)</name>
        <dbReference type="ChEBI" id="CHEBI:29035"/>
    </cofactor>
</comment>
<proteinExistence type="predicted"/>
<dbReference type="SUPFAM" id="SSF64182">
    <property type="entry name" value="DHH phosphoesterases"/>
    <property type="match status" value="1"/>
</dbReference>
<reference evidence="9 10" key="1">
    <citation type="submission" date="2020-06" db="EMBL/GenBank/DDBJ databases">
        <authorList>
            <person name="Cao W.R."/>
        </authorList>
    </citation>
    <scope>NUCLEOTIDE SEQUENCE [LARGE SCALE GENOMIC DNA]</scope>
    <source>
        <strain evidence="9 10">B1Z28</strain>
    </source>
</reference>
<dbReference type="InterPro" id="IPR001667">
    <property type="entry name" value="DDH_dom"/>
</dbReference>
<accession>A0ABX2PJS9</accession>
<evidence type="ECO:0000256" key="1">
    <source>
        <dbReference type="ARBA" id="ARBA00001936"/>
    </source>
</evidence>
<keyword evidence="4 9" id="KW-0378">Hydrolase</keyword>
<evidence type="ECO:0000313" key="10">
    <source>
        <dbReference type="Proteomes" id="UP000630805"/>
    </source>
</evidence>
<dbReference type="NCBIfam" id="NF003877">
    <property type="entry name" value="PRK05427.1"/>
    <property type="match status" value="1"/>
</dbReference>
<sequence length="306" mass="32689">MTIQVLGHKSPDTDSTGSPIVWAWYLNEVKGEQAEPVLLGEPNTEAAFMLGRWDLPKPRIIEDVAADAPVVIVDTNNPAELPASINSADIRAIIDHHKLVGGLETKGPIDITVRPLACTATILIDLMGDDAAKMPKAIKGAALTCILSDTLEFRSPTTTDHDRKVAEKLAAELSLDVSAYAADMFAAKSDVSSFSDAELIRMDSKEYEVDGTKFRVSVLETTAPGVVLDRKASLAESMVSVASEDGVDQVLLFVVDILNEEATLLVPNDVVKGVAEKSFGASVDGDAVVLPGIMSRKKQIIPNLKV</sequence>
<dbReference type="GO" id="GO:0004427">
    <property type="term" value="F:inorganic diphosphate phosphatase activity"/>
    <property type="evidence" value="ECO:0007669"/>
    <property type="project" value="UniProtKB-EC"/>
</dbReference>
<dbReference type="Gene3D" id="3.90.1640.10">
    <property type="entry name" value="inorganic pyrophosphatase (n-terminal core)"/>
    <property type="match status" value="1"/>
</dbReference>
<evidence type="ECO:0000259" key="8">
    <source>
        <dbReference type="SMART" id="SM01131"/>
    </source>
</evidence>
<dbReference type="SMART" id="SM01131">
    <property type="entry name" value="DHHA2"/>
    <property type="match status" value="1"/>
</dbReference>
<gene>
    <name evidence="9" type="ORF">HW561_01035</name>
</gene>
<comment type="catalytic activity">
    <reaction evidence="7">
        <text>diphosphate + H2O = 2 phosphate + H(+)</text>
        <dbReference type="Rhea" id="RHEA:24576"/>
        <dbReference type="ChEBI" id="CHEBI:15377"/>
        <dbReference type="ChEBI" id="CHEBI:15378"/>
        <dbReference type="ChEBI" id="CHEBI:33019"/>
        <dbReference type="ChEBI" id="CHEBI:43474"/>
        <dbReference type="EC" id="3.6.1.1"/>
    </reaction>
</comment>
<dbReference type="Pfam" id="PF02833">
    <property type="entry name" value="DHHA2"/>
    <property type="match status" value="1"/>
</dbReference>
<dbReference type="Pfam" id="PF01368">
    <property type="entry name" value="DHH"/>
    <property type="match status" value="1"/>
</dbReference>
<evidence type="ECO:0000256" key="2">
    <source>
        <dbReference type="ARBA" id="ARBA00012146"/>
    </source>
</evidence>
<evidence type="ECO:0000313" key="9">
    <source>
        <dbReference type="EMBL" id="NVO54372.1"/>
    </source>
</evidence>